<keyword evidence="4" id="KW-1185">Reference proteome</keyword>
<organism evidence="3 4">
    <name type="scientific">Aspergillus steynii IBT 23096</name>
    <dbReference type="NCBI Taxonomy" id="1392250"/>
    <lineage>
        <taxon>Eukaryota</taxon>
        <taxon>Fungi</taxon>
        <taxon>Dikarya</taxon>
        <taxon>Ascomycota</taxon>
        <taxon>Pezizomycotina</taxon>
        <taxon>Eurotiomycetes</taxon>
        <taxon>Eurotiomycetidae</taxon>
        <taxon>Eurotiales</taxon>
        <taxon>Aspergillaceae</taxon>
        <taxon>Aspergillus</taxon>
        <taxon>Aspergillus subgen. Circumdati</taxon>
    </lineage>
</organism>
<dbReference type="VEuPathDB" id="FungiDB:P170DRAFT_509449"/>
<feature type="signal peptide" evidence="2">
    <location>
        <begin position="1"/>
        <end position="22"/>
    </location>
</feature>
<accession>A0A2I2G764</accession>
<dbReference type="AlphaFoldDB" id="A0A2I2G764"/>
<gene>
    <name evidence="3" type="ORF">P170DRAFT_509449</name>
</gene>
<evidence type="ECO:0000313" key="3">
    <source>
        <dbReference type="EMBL" id="PLB48710.1"/>
    </source>
</evidence>
<evidence type="ECO:0000256" key="1">
    <source>
        <dbReference type="SAM" id="MobiDB-lite"/>
    </source>
</evidence>
<evidence type="ECO:0000256" key="2">
    <source>
        <dbReference type="SAM" id="SignalP"/>
    </source>
</evidence>
<dbReference type="Proteomes" id="UP000234275">
    <property type="component" value="Unassembled WGS sequence"/>
</dbReference>
<reference evidence="3 4" key="1">
    <citation type="submission" date="2016-12" db="EMBL/GenBank/DDBJ databases">
        <title>The genomes of Aspergillus section Nigri reveals drivers in fungal speciation.</title>
        <authorList>
            <consortium name="DOE Joint Genome Institute"/>
            <person name="Vesth T.C."/>
            <person name="Nybo J."/>
            <person name="Theobald S."/>
            <person name="Brandl J."/>
            <person name="Frisvad J.C."/>
            <person name="Nielsen K.F."/>
            <person name="Lyhne E.K."/>
            <person name="Kogle M.E."/>
            <person name="Kuo A."/>
            <person name="Riley R."/>
            <person name="Clum A."/>
            <person name="Nolan M."/>
            <person name="Lipzen A."/>
            <person name="Salamov A."/>
            <person name="Henrissat B."/>
            <person name="Wiebenga A."/>
            <person name="De Vries R.P."/>
            <person name="Grigoriev I.V."/>
            <person name="Mortensen U.H."/>
            <person name="Andersen M.R."/>
            <person name="Baker S.E."/>
        </authorList>
    </citation>
    <scope>NUCLEOTIDE SEQUENCE [LARGE SCALE GENOMIC DNA]</scope>
    <source>
        <strain evidence="3 4">IBT 23096</strain>
    </source>
</reference>
<dbReference type="EMBL" id="MSFO01000004">
    <property type="protein sequence ID" value="PLB48710.1"/>
    <property type="molecule type" value="Genomic_DNA"/>
</dbReference>
<feature type="chain" id="PRO_5014143437" evidence="2">
    <location>
        <begin position="23"/>
        <end position="213"/>
    </location>
</feature>
<keyword evidence="2" id="KW-0732">Signal</keyword>
<sequence length="213" mass="23366">MHFKSFLTIIFPLLTFLALTNAVDLFQYTGHSCRGRASVCRNINQRVCCQSRNRVFASASSTARTDTDIHITWNQVGSRFCGRVAASANRGRCISGGSNLRGHSWCRLCRTITSQSEEQVDACTSTQEPDVLEIGSKWFAVNDTVSEDDKNALWALWQGEADDASVPQNLLRFETEAVARDEVDDAQVAEGNAENEAGQPSDDLPEGSLEGAE</sequence>
<dbReference type="RefSeq" id="XP_024704012.1">
    <property type="nucleotide sequence ID" value="XM_024854678.1"/>
</dbReference>
<name>A0A2I2G764_9EURO</name>
<dbReference type="OrthoDB" id="4379165at2759"/>
<comment type="caution">
    <text evidence="3">The sequence shown here is derived from an EMBL/GenBank/DDBJ whole genome shotgun (WGS) entry which is preliminary data.</text>
</comment>
<feature type="region of interest" description="Disordered" evidence="1">
    <location>
        <begin position="181"/>
        <end position="213"/>
    </location>
</feature>
<proteinExistence type="predicted"/>
<dbReference type="GeneID" id="36562384"/>
<evidence type="ECO:0000313" key="4">
    <source>
        <dbReference type="Proteomes" id="UP000234275"/>
    </source>
</evidence>
<protein>
    <submittedName>
        <fullName evidence="3">Uncharacterized protein</fullName>
    </submittedName>
</protein>